<dbReference type="GO" id="GO:0048364">
    <property type="term" value="P:root development"/>
    <property type="evidence" value="ECO:0007669"/>
    <property type="project" value="InterPro"/>
</dbReference>
<name>A0AA35Y3K8_LACSI</name>
<dbReference type="AlphaFoldDB" id="A0AA35Y3K8"/>
<dbReference type="PANTHER" id="PTHR33070:SF109">
    <property type="entry name" value="DOMAIN PROTEIN, PUTATIVE (DUF241)-RELATED"/>
    <property type="match status" value="1"/>
</dbReference>
<evidence type="ECO:0000313" key="1">
    <source>
        <dbReference type="EMBL" id="CAI9259382.1"/>
    </source>
</evidence>
<sequence length="267" mass="30223">MAFSSSSSSSLCKNRKTIRSISLPTRPHPSTLQVEEELTNLKTWESSTSRILDAEKISSGLASLERLYTCVDDLLSLPQTQQALSHYQHENLVNELLDRSMRVLDICGSVRDLVSQVKEHLRDVQSALRRKKSDFILDVSFLKKLKKESKTSVANLKQIEHFYGSKPLNLDTHLSSVIRVIRESSEVSVSVFGLLLSFFSVSIPKSKSETKWSMVSKFIQKGATSKDQPRICMEGFDCNIEGIENGLDLMFRRMIRTRATLLNILSH</sequence>
<evidence type="ECO:0000313" key="2">
    <source>
        <dbReference type="Proteomes" id="UP001177003"/>
    </source>
</evidence>
<dbReference type="Pfam" id="PF03087">
    <property type="entry name" value="BPS1"/>
    <property type="match status" value="1"/>
</dbReference>
<organism evidence="1 2">
    <name type="scientific">Lactuca saligna</name>
    <name type="common">Willowleaf lettuce</name>
    <dbReference type="NCBI Taxonomy" id="75948"/>
    <lineage>
        <taxon>Eukaryota</taxon>
        <taxon>Viridiplantae</taxon>
        <taxon>Streptophyta</taxon>
        <taxon>Embryophyta</taxon>
        <taxon>Tracheophyta</taxon>
        <taxon>Spermatophyta</taxon>
        <taxon>Magnoliopsida</taxon>
        <taxon>eudicotyledons</taxon>
        <taxon>Gunneridae</taxon>
        <taxon>Pentapetalae</taxon>
        <taxon>asterids</taxon>
        <taxon>campanulids</taxon>
        <taxon>Asterales</taxon>
        <taxon>Asteraceae</taxon>
        <taxon>Cichorioideae</taxon>
        <taxon>Cichorieae</taxon>
        <taxon>Lactucinae</taxon>
        <taxon>Lactuca</taxon>
    </lineage>
</organism>
<dbReference type="Proteomes" id="UP001177003">
    <property type="component" value="Chromosome 0"/>
</dbReference>
<dbReference type="GO" id="GO:0048367">
    <property type="term" value="P:shoot system development"/>
    <property type="evidence" value="ECO:0007669"/>
    <property type="project" value="InterPro"/>
</dbReference>
<reference evidence="1" key="1">
    <citation type="submission" date="2023-04" db="EMBL/GenBank/DDBJ databases">
        <authorList>
            <person name="Vijverberg K."/>
            <person name="Xiong W."/>
            <person name="Schranz E."/>
        </authorList>
    </citation>
    <scope>NUCLEOTIDE SEQUENCE</scope>
</reference>
<proteinExistence type="predicted"/>
<accession>A0AA35Y3K8</accession>
<gene>
    <name evidence="1" type="ORF">LSALG_LOCUS277</name>
</gene>
<dbReference type="EMBL" id="OX465086">
    <property type="protein sequence ID" value="CAI9259382.1"/>
    <property type="molecule type" value="Genomic_DNA"/>
</dbReference>
<protein>
    <submittedName>
        <fullName evidence="1">Uncharacterized protein</fullName>
    </submittedName>
</protein>
<keyword evidence="2" id="KW-1185">Reference proteome</keyword>
<dbReference type="PANTHER" id="PTHR33070">
    <property type="entry name" value="OS06G0725500 PROTEIN"/>
    <property type="match status" value="1"/>
</dbReference>
<dbReference type="InterPro" id="IPR004320">
    <property type="entry name" value="BPS1_pln"/>
</dbReference>